<feature type="transmembrane region" description="Helical" evidence="3">
    <location>
        <begin position="276"/>
        <end position="295"/>
    </location>
</feature>
<accession>A0A9W4JZ24</accession>
<reference evidence="4" key="1">
    <citation type="submission" date="2021-07" db="EMBL/GenBank/DDBJ databases">
        <authorList>
            <person name="Branca A.L. A."/>
        </authorList>
    </citation>
    <scope>NUCLEOTIDE SEQUENCE</scope>
</reference>
<keyword evidence="3" id="KW-0472">Membrane</keyword>
<dbReference type="Gene3D" id="1.20.1250.20">
    <property type="entry name" value="MFS general substrate transporter like domains"/>
    <property type="match status" value="2"/>
</dbReference>
<dbReference type="InterPro" id="IPR011701">
    <property type="entry name" value="MFS"/>
</dbReference>
<dbReference type="GO" id="GO:0016020">
    <property type="term" value="C:membrane"/>
    <property type="evidence" value="ECO:0007669"/>
    <property type="project" value="UniProtKB-SubCell"/>
</dbReference>
<keyword evidence="3" id="KW-1133">Transmembrane helix</keyword>
<feature type="transmembrane region" description="Helical" evidence="3">
    <location>
        <begin position="235"/>
        <end position="256"/>
    </location>
</feature>
<evidence type="ECO:0000256" key="3">
    <source>
        <dbReference type="SAM" id="Phobius"/>
    </source>
</evidence>
<feature type="transmembrane region" description="Helical" evidence="3">
    <location>
        <begin position="131"/>
        <end position="150"/>
    </location>
</feature>
<feature type="transmembrane region" description="Helical" evidence="3">
    <location>
        <begin position="194"/>
        <end position="214"/>
    </location>
</feature>
<comment type="subcellular location">
    <subcellularLocation>
        <location evidence="1">Membrane</location>
        <topology evidence="1">Multi-pass membrane protein</topology>
    </subcellularLocation>
</comment>
<dbReference type="Pfam" id="PF07690">
    <property type="entry name" value="MFS_1"/>
    <property type="match status" value="1"/>
</dbReference>
<evidence type="ECO:0000256" key="1">
    <source>
        <dbReference type="ARBA" id="ARBA00004141"/>
    </source>
</evidence>
<feature type="transmembrane region" description="Helical" evidence="3">
    <location>
        <begin position="162"/>
        <end position="182"/>
    </location>
</feature>
<feature type="transmembrane region" description="Helical" evidence="3">
    <location>
        <begin position="76"/>
        <end position="95"/>
    </location>
</feature>
<keyword evidence="3" id="KW-0812">Transmembrane</keyword>
<feature type="transmembrane region" description="Helical" evidence="3">
    <location>
        <begin position="367"/>
        <end position="386"/>
    </location>
</feature>
<dbReference type="AlphaFoldDB" id="A0A9W4JZ24"/>
<comment type="caution">
    <text evidence="4">The sequence shown here is derived from an EMBL/GenBank/DDBJ whole genome shotgun (WGS) entry which is preliminary data.</text>
</comment>
<evidence type="ECO:0000313" key="5">
    <source>
        <dbReference type="Proteomes" id="UP001152646"/>
    </source>
</evidence>
<feature type="transmembrane region" description="Helical" evidence="3">
    <location>
        <begin position="398"/>
        <end position="417"/>
    </location>
</feature>
<proteinExistence type="inferred from homology"/>
<dbReference type="InterPro" id="IPR050327">
    <property type="entry name" value="Proton-linked_MCT"/>
</dbReference>
<comment type="similarity">
    <text evidence="2">Belongs to the major facilitator superfamily. Monocarboxylate porter (TC 2.A.1.13) family.</text>
</comment>
<dbReference type="EMBL" id="CAJVPA010000248">
    <property type="protein sequence ID" value="CAG8422626.1"/>
    <property type="molecule type" value="Genomic_DNA"/>
</dbReference>
<sequence length="469" mass="50533">MFEASVDSGQASHNTEEQLEQSIGELVSVDGGYGWVCALAIFLINAHTWGVSTSYSIFLTHYVETDSLVGATTLNYAFIGGLQYSQAFMIAPVALRLMALCGMRTCLLTGVIVQTGSLIGASFATHIWHLYLSQGIGFGWGVGLFLIGTQNNISQWFSHRRSLAAGLAAAGTGAGGLLYSFVASFMIQSTSIGWALRVLAIVSGTVNFICSILIRDHNNQVHAVYEAWNLKFLRNPFYLVLLVFAWTSMLGEIIILTQIPNFGSLKLGLNGTQASVIGAMIAVGQILGRICIGFLSDKLGRLNVASLVTFLAGLWSVVVWPQAHSYGVLIFFSICIGAFAGSFWAIVGPVSTEVMGLQDLPTSLSMLFLALVIPTTFSPVIGMQIVTSNDGSYLGTQLFAGLMFIVSSIFCWIIRSWKAQIINKMKSAGDIQYSVGIDSMRTGRQKAFFGNSDNFSSSFLSAFFSATKA</sequence>
<dbReference type="GO" id="GO:0022857">
    <property type="term" value="F:transmembrane transporter activity"/>
    <property type="evidence" value="ECO:0007669"/>
    <property type="project" value="InterPro"/>
</dbReference>
<dbReference type="SUPFAM" id="SSF103473">
    <property type="entry name" value="MFS general substrate transporter"/>
    <property type="match status" value="1"/>
</dbReference>
<evidence type="ECO:0008006" key="6">
    <source>
        <dbReference type="Google" id="ProtNLM"/>
    </source>
</evidence>
<feature type="transmembrane region" description="Helical" evidence="3">
    <location>
        <begin position="302"/>
        <end position="320"/>
    </location>
</feature>
<evidence type="ECO:0000313" key="4">
    <source>
        <dbReference type="EMBL" id="CAG8422626.1"/>
    </source>
</evidence>
<protein>
    <recommendedName>
        <fullName evidence="6">Major facilitator superfamily (MFS) profile domain-containing protein</fullName>
    </recommendedName>
</protein>
<feature type="transmembrane region" description="Helical" evidence="3">
    <location>
        <begin position="107"/>
        <end position="125"/>
    </location>
</feature>
<feature type="transmembrane region" description="Helical" evidence="3">
    <location>
        <begin position="326"/>
        <end position="347"/>
    </location>
</feature>
<gene>
    <name evidence="4" type="ORF">PSALAMII_LOCUS10376</name>
</gene>
<dbReference type="InterPro" id="IPR036259">
    <property type="entry name" value="MFS_trans_sf"/>
</dbReference>
<evidence type="ECO:0000256" key="2">
    <source>
        <dbReference type="ARBA" id="ARBA00006727"/>
    </source>
</evidence>
<dbReference type="PANTHER" id="PTHR11360:SF315">
    <property type="entry name" value="TRANSPORTER MCH2-RELATED"/>
    <property type="match status" value="1"/>
</dbReference>
<dbReference type="OrthoDB" id="6499973at2759"/>
<dbReference type="PANTHER" id="PTHR11360">
    <property type="entry name" value="MONOCARBOXYLATE TRANSPORTER"/>
    <property type="match status" value="1"/>
</dbReference>
<name>A0A9W4JZ24_9EURO</name>
<organism evidence="4 5">
    <name type="scientific">Penicillium salamii</name>
    <dbReference type="NCBI Taxonomy" id="1612424"/>
    <lineage>
        <taxon>Eukaryota</taxon>
        <taxon>Fungi</taxon>
        <taxon>Dikarya</taxon>
        <taxon>Ascomycota</taxon>
        <taxon>Pezizomycotina</taxon>
        <taxon>Eurotiomycetes</taxon>
        <taxon>Eurotiomycetidae</taxon>
        <taxon>Eurotiales</taxon>
        <taxon>Aspergillaceae</taxon>
        <taxon>Penicillium</taxon>
    </lineage>
</organism>
<dbReference type="Proteomes" id="UP001152646">
    <property type="component" value="Unassembled WGS sequence"/>
</dbReference>